<dbReference type="EMBL" id="JAAAIM010000009">
    <property type="protein sequence ID" value="KAG0298418.1"/>
    <property type="molecule type" value="Genomic_DNA"/>
</dbReference>
<accession>A0ABQ7KGM3</accession>
<keyword evidence="1" id="KW-0732">Signal</keyword>
<keyword evidence="3" id="KW-1185">Reference proteome</keyword>
<organism evidence="2 3">
    <name type="scientific">Linnemannia gamsii</name>
    <dbReference type="NCBI Taxonomy" id="64522"/>
    <lineage>
        <taxon>Eukaryota</taxon>
        <taxon>Fungi</taxon>
        <taxon>Fungi incertae sedis</taxon>
        <taxon>Mucoromycota</taxon>
        <taxon>Mortierellomycotina</taxon>
        <taxon>Mortierellomycetes</taxon>
        <taxon>Mortierellales</taxon>
        <taxon>Mortierellaceae</taxon>
        <taxon>Linnemannia</taxon>
    </lineage>
</organism>
<evidence type="ECO:0000313" key="3">
    <source>
        <dbReference type="Proteomes" id="UP001194696"/>
    </source>
</evidence>
<protein>
    <submittedName>
        <fullName evidence="2">Uncharacterized protein</fullName>
    </submittedName>
</protein>
<sequence>MVKVTSFILLSLSASLLTLTSDAKPNPNLGACFLNVPKNPLTAEGLAKPYILKKGNCDQTIADQQVFVEATVFDVDTKTFSVYHPLVINEGTKPAIAPIVPKLPKNAIIGLWFGANSQSITLTGDIKDCVNGLSSTDIFGQVAFCNAHKFFQAVQLANDGAGGKVIIPPLGKDIDGKVCPTTRHFGIIDQDQSDNVITTYLQTKKGHFAQATKANRKKLGKFTEFSNGSDNALVADLLDPALHCTPFKARSLMEPNVLLGSMALNELHASRQQPPIALIPYSDPMVLSNNKPSLEKVNAYRRGVNQHLITKLSQASPKAYCTNYGAVAPPYIERIGKHIVNFPSPDAGAANNLLTFMGQRYAASWVNLGCDKILKKTSDITVTTDKQGVAIKVHFHQSKPIKKGSF</sequence>
<reference evidence="2 3" key="1">
    <citation type="journal article" date="2020" name="Fungal Divers.">
        <title>Resolving the Mortierellaceae phylogeny through synthesis of multi-gene phylogenetics and phylogenomics.</title>
        <authorList>
            <person name="Vandepol N."/>
            <person name="Liber J."/>
            <person name="Desiro A."/>
            <person name="Na H."/>
            <person name="Kennedy M."/>
            <person name="Barry K."/>
            <person name="Grigoriev I.V."/>
            <person name="Miller A.N."/>
            <person name="O'Donnell K."/>
            <person name="Stajich J.E."/>
            <person name="Bonito G."/>
        </authorList>
    </citation>
    <scope>NUCLEOTIDE SEQUENCE [LARGE SCALE GENOMIC DNA]</scope>
    <source>
        <strain evidence="2 3">AD045</strain>
    </source>
</reference>
<comment type="caution">
    <text evidence="2">The sequence shown here is derived from an EMBL/GenBank/DDBJ whole genome shotgun (WGS) entry which is preliminary data.</text>
</comment>
<name>A0ABQ7KGM3_9FUNG</name>
<gene>
    <name evidence="2" type="ORF">BGZ96_012140</name>
</gene>
<evidence type="ECO:0000256" key="1">
    <source>
        <dbReference type="SAM" id="SignalP"/>
    </source>
</evidence>
<evidence type="ECO:0000313" key="2">
    <source>
        <dbReference type="EMBL" id="KAG0298418.1"/>
    </source>
</evidence>
<feature type="chain" id="PRO_5046660233" evidence="1">
    <location>
        <begin position="24"/>
        <end position="406"/>
    </location>
</feature>
<feature type="signal peptide" evidence="1">
    <location>
        <begin position="1"/>
        <end position="23"/>
    </location>
</feature>
<proteinExistence type="predicted"/>
<dbReference type="Proteomes" id="UP001194696">
    <property type="component" value="Unassembled WGS sequence"/>
</dbReference>